<sequence length="595" mass="63803">MKTRLIRQCLGAVAMTVLGCCSVGVSAWAASLPKVAPRLSCEQLAQQDFSSVLGEQVTINAAAPMATDKGSFCKVSATIAPSIGVEVALPAEHWTQRFLQVGCGGLCGSITLNLSNASSCVPALNGEFVVAATDMGHSGSMMDASWAEQPQKRIDFAYRANHLTAVLSKALSAAYYGQAPRYAYFMGCSDGGREALMEAQRYPDDFNGISAGAPAAFFQFQNSFYHGWSVAANQRADGSAILLQKHLPILHKAVLQHCPTLSGVNDGLLQNPYACRFSADWVRQCAKGDSEQKDCLSAEQINAARRFYEGASDTEGHQFVLGGLPLGSELRWAVPASEKGNSSAEAMVLPALQSVLLPGGHQNVQSMKDFPLTQQNFDRVAQLAPLYNAANTNLRSFQQQGGKLIMWHGLADDSVSPAFSLAYYRGVQALMGAQTVDGFLRLFLLPGVGHCGNGEGYDQVDLLTPLMAWTEDGQAPQQLITGKREQVDAGGMPPAPVNAPMGDDTAPAEAQFHGVQRPSSPIAMPNKPVTATRPVFPYPYIARYIGKGDINDASNYAPVKSAAFERLFFRQPAASFVGPDNQHVYRVENGVLVQQ</sequence>
<dbReference type="GO" id="GO:0046872">
    <property type="term" value="F:metal ion binding"/>
    <property type="evidence" value="ECO:0007669"/>
    <property type="project" value="UniProtKB-KW"/>
</dbReference>
<evidence type="ECO:0000256" key="1">
    <source>
        <dbReference type="ARBA" id="ARBA00006249"/>
    </source>
</evidence>
<dbReference type="Proteomes" id="UP000267342">
    <property type="component" value="Chromosome"/>
</dbReference>
<dbReference type="STRING" id="1123510.GCA_000620025_02348"/>
<keyword evidence="5" id="KW-0378">Hydrolase</keyword>
<keyword evidence="6" id="KW-0106">Calcium</keyword>
<gene>
    <name evidence="9" type="ORF">ZBT109_0225</name>
</gene>
<name>A0A348HBM1_9GAMM</name>
<accession>A0A348HBM1</accession>
<keyword evidence="7" id="KW-1015">Disulfide bond</keyword>
<dbReference type="Gene3D" id="3.40.50.1820">
    <property type="entry name" value="alpha/beta hydrolase"/>
    <property type="match status" value="2"/>
</dbReference>
<keyword evidence="4 8" id="KW-0732">Signal</keyword>
<evidence type="ECO:0000256" key="7">
    <source>
        <dbReference type="ARBA" id="ARBA00023157"/>
    </source>
</evidence>
<dbReference type="InterPro" id="IPR029058">
    <property type="entry name" value="AB_hydrolase_fold"/>
</dbReference>
<organism evidence="9 10">
    <name type="scientific">Zymobacter palmae</name>
    <dbReference type="NCBI Taxonomy" id="33074"/>
    <lineage>
        <taxon>Bacteria</taxon>
        <taxon>Pseudomonadati</taxon>
        <taxon>Pseudomonadota</taxon>
        <taxon>Gammaproteobacteria</taxon>
        <taxon>Oceanospirillales</taxon>
        <taxon>Halomonadaceae</taxon>
        <taxon>Zymobacter group</taxon>
        <taxon>Zymobacter</taxon>
    </lineage>
</organism>
<evidence type="ECO:0000256" key="8">
    <source>
        <dbReference type="SAM" id="SignalP"/>
    </source>
</evidence>
<keyword evidence="2" id="KW-0719">Serine esterase</keyword>
<evidence type="ECO:0000256" key="6">
    <source>
        <dbReference type="ARBA" id="ARBA00022837"/>
    </source>
</evidence>
<evidence type="ECO:0000256" key="5">
    <source>
        <dbReference type="ARBA" id="ARBA00022801"/>
    </source>
</evidence>
<dbReference type="Pfam" id="PF07519">
    <property type="entry name" value="Tannase"/>
    <property type="match status" value="1"/>
</dbReference>
<dbReference type="SMR" id="A0A348HBM1"/>
<comment type="similarity">
    <text evidence="1">Belongs to the tannase family.</text>
</comment>
<evidence type="ECO:0000256" key="3">
    <source>
        <dbReference type="ARBA" id="ARBA00022723"/>
    </source>
</evidence>
<protein>
    <submittedName>
        <fullName evidence="9">Autotransporter adhesin</fullName>
    </submittedName>
</protein>
<dbReference type="InterPro" id="IPR011118">
    <property type="entry name" value="Tannase/feruloyl_esterase"/>
</dbReference>
<dbReference type="PROSITE" id="PS51257">
    <property type="entry name" value="PROKAR_LIPOPROTEIN"/>
    <property type="match status" value="1"/>
</dbReference>
<reference evidence="9 10" key="1">
    <citation type="submission" date="2018-09" db="EMBL/GenBank/DDBJ databases">
        <title>Zymobacter palmae IAM14233 (=T109) whole genome analysis.</title>
        <authorList>
            <person name="Yanase H."/>
        </authorList>
    </citation>
    <scope>NUCLEOTIDE SEQUENCE [LARGE SCALE GENOMIC DNA]</scope>
    <source>
        <strain evidence="9 10">IAM14233</strain>
    </source>
</reference>
<evidence type="ECO:0000256" key="4">
    <source>
        <dbReference type="ARBA" id="ARBA00022729"/>
    </source>
</evidence>
<dbReference type="PANTHER" id="PTHR33938">
    <property type="entry name" value="FERULOYL ESTERASE B-RELATED"/>
    <property type="match status" value="1"/>
</dbReference>
<dbReference type="SUPFAM" id="SSF53474">
    <property type="entry name" value="alpha/beta-Hydrolases"/>
    <property type="match status" value="1"/>
</dbReference>
<evidence type="ECO:0000313" key="10">
    <source>
        <dbReference type="Proteomes" id="UP000267342"/>
    </source>
</evidence>
<keyword evidence="10" id="KW-1185">Reference proteome</keyword>
<dbReference type="AlphaFoldDB" id="A0A348HBM1"/>
<dbReference type="KEGG" id="zpl:ZBT109_0225"/>
<feature type="chain" id="PRO_5016989055" evidence="8">
    <location>
        <begin position="30"/>
        <end position="595"/>
    </location>
</feature>
<dbReference type="RefSeq" id="WP_027705400.1">
    <property type="nucleotide sequence ID" value="NZ_AP018933.1"/>
</dbReference>
<dbReference type="GO" id="GO:0052689">
    <property type="term" value="F:carboxylic ester hydrolase activity"/>
    <property type="evidence" value="ECO:0007669"/>
    <property type="project" value="UniProtKB-KW"/>
</dbReference>
<evidence type="ECO:0000256" key="2">
    <source>
        <dbReference type="ARBA" id="ARBA00022487"/>
    </source>
</evidence>
<dbReference type="OrthoDB" id="7197884at2"/>
<evidence type="ECO:0000313" key="9">
    <source>
        <dbReference type="EMBL" id="BBG29023.1"/>
    </source>
</evidence>
<dbReference type="EMBL" id="AP018933">
    <property type="protein sequence ID" value="BBG29023.1"/>
    <property type="molecule type" value="Genomic_DNA"/>
</dbReference>
<dbReference type="PANTHER" id="PTHR33938:SF15">
    <property type="entry name" value="FERULOYL ESTERASE B-RELATED"/>
    <property type="match status" value="1"/>
</dbReference>
<feature type="signal peptide" evidence="8">
    <location>
        <begin position="1"/>
        <end position="29"/>
    </location>
</feature>
<proteinExistence type="inferred from homology"/>
<keyword evidence="3" id="KW-0479">Metal-binding</keyword>